<keyword evidence="5 11" id="KW-0028">Amino-acid biosynthesis</keyword>
<dbReference type="InterPro" id="IPR013785">
    <property type="entry name" value="Aldolase_TIM"/>
</dbReference>
<protein>
    <recommendedName>
        <fullName evidence="4">imidazole glycerol-phosphate synthase</fullName>
        <ecNumber evidence="4">4.3.2.10</ecNumber>
    </recommendedName>
    <alternativeName>
        <fullName evidence="9">IGP synthase cyclase subunit</fullName>
    </alternativeName>
</protein>
<dbReference type="UniPathway" id="UPA00031">
    <property type="reaction ID" value="UER00010"/>
</dbReference>
<dbReference type="Gene3D" id="3.20.20.70">
    <property type="entry name" value="Aldolase class I"/>
    <property type="match status" value="1"/>
</dbReference>
<evidence type="ECO:0000256" key="1">
    <source>
        <dbReference type="ARBA" id="ARBA00005091"/>
    </source>
</evidence>
<keyword evidence="6 11" id="KW-0368">Histidine biosynthesis</keyword>
<evidence type="ECO:0000256" key="5">
    <source>
        <dbReference type="ARBA" id="ARBA00022605"/>
    </source>
</evidence>
<dbReference type="PANTHER" id="PTHR21235:SF2">
    <property type="entry name" value="IMIDAZOLE GLYCEROL PHOSPHATE SYNTHASE HISHF"/>
    <property type="match status" value="1"/>
</dbReference>
<evidence type="ECO:0000256" key="3">
    <source>
        <dbReference type="ARBA" id="ARBA00011152"/>
    </source>
</evidence>
<evidence type="ECO:0000256" key="4">
    <source>
        <dbReference type="ARBA" id="ARBA00012809"/>
    </source>
</evidence>
<comment type="subunit">
    <text evidence="3">Heterodimer of HisH and HisF.</text>
</comment>
<dbReference type="STRING" id="28885.EI16_03740"/>
<dbReference type="GO" id="GO:0000107">
    <property type="term" value="F:imidazoleglycerol-phosphate synthase activity"/>
    <property type="evidence" value="ECO:0007669"/>
    <property type="project" value="InterPro"/>
</dbReference>
<organism evidence="12 13">
    <name type="scientific">Hydrogenovibrio marinus</name>
    <dbReference type="NCBI Taxonomy" id="28885"/>
    <lineage>
        <taxon>Bacteria</taxon>
        <taxon>Pseudomonadati</taxon>
        <taxon>Pseudomonadota</taxon>
        <taxon>Gammaproteobacteria</taxon>
        <taxon>Thiotrichales</taxon>
        <taxon>Piscirickettsiaceae</taxon>
        <taxon>Hydrogenovibrio</taxon>
    </lineage>
</organism>
<keyword evidence="7" id="KW-0456">Lyase</keyword>
<comment type="similarity">
    <text evidence="2 11">Belongs to the HisA/HisF family.</text>
</comment>
<dbReference type="SUPFAM" id="SSF51366">
    <property type="entry name" value="Ribulose-phoshate binding barrel"/>
    <property type="match status" value="1"/>
</dbReference>
<evidence type="ECO:0000256" key="6">
    <source>
        <dbReference type="ARBA" id="ARBA00023102"/>
    </source>
</evidence>
<comment type="pathway">
    <text evidence="1">Amino-acid biosynthesis; L-histidine biosynthesis; L-histidine from 5-phospho-alpha-D-ribose 1-diphosphate: step 5/9.</text>
</comment>
<accession>A0A066ZPG5</accession>
<gene>
    <name evidence="12" type="ORF">EI16_03740</name>
</gene>
<dbReference type="PANTHER" id="PTHR21235">
    <property type="entry name" value="IMIDAZOLE GLYCEROL PHOSPHATE SYNTHASE SUBUNIT HISF/H IGP SYNTHASE SUBUNIT HISF/H"/>
    <property type="match status" value="1"/>
</dbReference>
<evidence type="ECO:0000313" key="12">
    <source>
        <dbReference type="EMBL" id="KDN95422.1"/>
    </source>
</evidence>
<dbReference type="InterPro" id="IPR011060">
    <property type="entry name" value="RibuloseP-bd_barrel"/>
</dbReference>
<dbReference type="InterPro" id="IPR050064">
    <property type="entry name" value="IGPS_HisA/HisF"/>
</dbReference>
<evidence type="ECO:0000256" key="8">
    <source>
        <dbReference type="ARBA" id="ARBA00025475"/>
    </source>
</evidence>
<dbReference type="InterPro" id="IPR004651">
    <property type="entry name" value="HisF"/>
</dbReference>
<dbReference type="CDD" id="cd04731">
    <property type="entry name" value="HisF"/>
    <property type="match status" value="1"/>
</dbReference>
<sequence>MLNMIRLIPRLDIKSSHLIKGVKLEGLRKIGNPNEYARRYYEQGADELLYMDAVASLYGRNNLTEIIKETVKSVFIPITVGGGIRSVADAREILRSGADKVAINTAAVQRPDLINEMAKTFGEQCVVLSVEAIKQADGRWLAFTDNGREHTGLDVVEWVTQAVERGAGEILLTSVDHEGGRKGYDLDLVRAVTSAVNVPVIASGGMGEAMHGVDAVKAGADAIAMADILHYDRDAVGGIRQVCLDNGLEVRPPQAILEAAS</sequence>
<dbReference type="Pfam" id="PF00977">
    <property type="entry name" value="His_biosynth"/>
    <property type="match status" value="1"/>
</dbReference>
<dbReference type="InterPro" id="IPR006062">
    <property type="entry name" value="His_biosynth"/>
</dbReference>
<name>A0A066ZPG5_HYDMR</name>
<keyword evidence="13" id="KW-1185">Reference proteome</keyword>
<evidence type="ECO:0000256" key="9">
    <source>
        <dbReference type="ARBA" id="ARBA00030264"/>
    </source>
</evidence>
<dbReference type="Proteomes" id="UP000027341">
    <property type="component" value="Unassembled WGS sequence"/>
</dbReference>
<evidence type="ECO:0000256" key="7">
    <source>
        <dbReference type="ARBA" id="ARBA00023239"/>
    </source>
</evidence>
<dbReference type="AlphaFoldDB" id="A0A066ZPG5"/>
<dbReference type="GO" id="GO:0016829">
    <property type="term" value="F:lyase activity"/>
    <property type="evidence" value="ECO:0007669"/>
    <property type="project" value="UniProtKB-KW"/>
</dbReference>
<evidence type="ECO:0000256" key="2">
    <source>
        <dbReference type="ARBA" id="ARBA00009667"/>
    </source>
</evidence>
<comment type="catalytic activity">
    <reaction evidence="10">
        <text>5-[(5-phospho-1-deoxy-D-ribulos-1-ylimino)methylamino]-1-(5-phospho-beta-D-ribosyl)imidazole-4-carboxamide + L-glutamine = D-erythro-1-(imidazol-4-yl)glycerol 3-phosphate + 5-amino-1-(5-phospho-beta-D-ribosyl)imidazole-4-carboxamide + L-glutamate + H(+)</text>
        <dbReference type="Rhea" id="RHEA:24793"/>
        <dbReference type="ChEBI" id="CHEBI:15378"/>
        <dbReference type="ChEBI" id="CHEBI:29985"/>
        <dbReference type="ChEBI" id="CHEBI:58278"/>
        <dbReference type="ChEBI" id="CHEBI:58359"/>
        <dbReference type="ChEBI" id="CHEBI:58475"/>
        <dbReference type="ChEBI" id="CHEBI:58525"/>
        <dbReference type="EC" id="4.3.2.10"/>
    </reaction>
</comment>
<dbReference type="GO" id="GO:0000105">
    <property type="term" value="P:L-histidine biosynthetic process"/>
    <property type="evidence" value="ECO:0007669"/>
    <property type="project" value="UniProtKB-UniPathway"/>
</dbReference>
<comment type="caution">
    <text evidence="12">The sequence shown here is derived from an EMBL/GenBank/DDBJ whole genome shotgun (WGS) entry which is preliminary data.</text>
</comment>
<evidence type="ECO:0000313" key="13">
    <source>
        <dbReference type="Proteomes" id="UP000027341"/>
    </source>
</evidence>
<evidence type="ECO:0000256" key="10">
    <source>
        <dbReference type="ARBA" id="ARBA00047838"/>
    </source>
</evidence>
<dbReference type="EMBL" id="JMIU01000001">
    <property type="protein sequence ID" value="KDN95422.1"/>
    <property type="molecule type" value="Genomic_DNA"/>
</dbReference>
<reference evidence="12 13" key="1">
    <citation type="submission" date="2014-04" db="EMBL/GenBank/DDBJ databases">
        <title>Draft genome sequence of Hydrogenovibrio marinus MH-110, a model organism for aerobic H2 metabolism.</title>
        <authorList>
            <person name="Cha H.J."/>
            <person name="Jo B.H."/>
            <person name="Hwang B.H."/>
        </authorList>
    </citation>
    <scope>NUCLEOTIDE SEQUENCE [LARGE SCALE GENOMIC DNA]</scope>
    <source>
        <strain evidence="12 13">MH-110</strain>
    </source>
</reference>
<dbReference type="EC" id="4.3.2.10" evidence="4"/>
<proteinExistence type="inferred from homology"/>
<comment type="function">
    <text evidence="8">IGPS catalyzes the conversion of PRFAR and glutamine to IGP, AICAR and glutamate. The HisF subunit catalyzes the cyclization activity that produces IGP and AICAR from PRFAR using the ammonia provided by the HisH subunit.</text>
</comment>
<evidence type="ECO:0000256" key="11">
    <source>
        <dbReference type="RuleBase" id="RU003657"/>
    </source>
</evidence>